<dbReference type="OrthoDB" id="5513217at2"/>
<organism evidence="2 3">
    <name type="scientific">Leeuwenhoekiella aequorea</name>
    <dbReference type="NCBI Taxonomy" id="283736"/>
    <lineage>
        <taxon>Bacteria</taxon>
        <taxon>Pseudomonadati</taxon>
        <taxon>Bacteroidota</taxon>
        <taxon>Flavobacteriia</taxon>
        <taxon>Flavobacteriales</taxon>
        <taxon>Flavobacteriaceae</taxon>
        <taxon>Leeuwenhoekiella</taxon>
    </lineage>
</organism>
<name>A0A4Q0PB03_9FLAO</name>
<dbReference type="Proteomes" id="UP000289238">
    <property type="component" value="Unassembled WGS sequence"/>
</dbReference>
<protein>
    <recommendedName>
        <fullName evidence="1">DUF3347 domain-containing protein</fullName>
    </recommendedName>
</protein>
<gene>
    <name evidence="2" type="ORF">DSM00_1461</name>
</gene>
<dbReference type="PROSITE" id="PS51257">
    <property type="entry name" value="PROKAR_LIPOPROTEIN"/>
    <property type="match status" value="1"/>
</dbReference>
<sequence>MKNTIKLVSIAAIALSITSCGNDKKNETENDSLEPVISVENEVANEPMGNPGQKELETSNSSTEMRIDKAALSFKNSASKGVWDAYNAVRVALIASDAEKTKQQAANLAIIFDESNAKLKSAAEAIAITEDLDAQRKAFSQFSNAVQAYFRKNINAGTLYKQHCPMALNGKGADWLSNESTIENPYYGDKMMNCGSVTATITK</sequence>
<feature type="domain" description="DUF3347" evidence="1">
    <location>
        <begin position="82"/>
        <end position="151"/>
    </location>
</feature>
<evidence type="ECO:0000259" key="1">
    <source>
        <dbReference type="Pfam" id="PF11827"/>
    </source>
</evidence>
<dbReference type="EMBL" id="QOVM01000002">
    <property type="protein sequence ID" value="RXG23845.1"/>
    <property type="molecule type" value="Genomic_DNA"/>
</dbReference>
<dbReference type="RefSeq" id="WP_128757344.1">
    <property type="nucleotide sequence ID" value="NZ_QOVM01000002.1"/>
</dbReference>
<dbReference type="Pfam" id="PF11827">
    <property type="entry name" value="DUF3347"/>
    <property type="match status" value="1"/>
</dbReference>
<accession>A0A4Q0PB03</accession>
<evidence type="ECO:0000313" key="3">
    <source>
        <dbReference type="Proteomes" id="UP000289238"/>
    </source>
</evidence>
<dbReference type="InterPro" id="IPR021782">
    <property type="entry name" value="DUF3347"/>
</dbReference>
<reference evidence="2 3" key="1">
    <citation type="submission" date="2018-07" db="EMBL/GenBank/DDBJ databases">
        <title>Leeuwenhoekiella genomics.</title>
        <authorList>
            <person name="Tahon G."/>
            <person name="Willems A."/>
        </authorList>
    </citation>
    <scope>NUCLEOTIDE SEQUENCE [LARGE SCALE GENOMIC DNA]</scope>
    <source>
        <strain evidence="2 3">LMG 22550</strain>
    </source>
</reference>
<keyword evidence="3" id="KW-1185">Reference proteome</keyword>
<proteinExistence type="predicted"/>
<evidence type="ECO:0000313" key="2">
    <source>
        <dbReference type="EMBL" id="RXG23845.1"/>
    </source>
</evidence>
<comment type="caution">
    <text evidence="2">The sequence shown here is derived from an EMBL/GenBank/DDBJ whole genome shotgun (WGS) entry which is preliminary data.</text>
</comment>
<dbReference type="AlphaFoldDB" id="A0A4Q0PB03"/>